<keyword evidence="3" id="KW-1185">Reference proteome</keyword>
<keyword evidence="2" id="KW-0645">Protease</keyword>
<accession>A0ABT8YK46</accession>
<feature type="signal peptide" evidence="1">
    <location>
        <begin position="1"/>
        <end position="22"/>
    </location>
</feature>
<dbReference type="PRINTS" id="PR00482">
    <property type="entry name" value="OMPTIN"/>
</dbReference>
<keyword evidence="1" id="KW-0732">Signal</keyword>
<proteinExistence type="predicted"/>
<protein>
    <submittedName>
        <fullName evidence="2">Omptin family outer membrane protease</fullName>
        <ecNumber evidence="2">3.4.23.49</ecNumber>
    </submittedName>
</protein>
<dbReference type="Pfam" id="PF01278">
    <property type="entry name" value="Omptin"/>
    <property type="match status" value="1"/>
</dbReference>
<dbReference type="InterPro" id="IPR020080">
    <property type="entry name" value="OM_adhesin/peptidase_omptin"/>
</dbReference>
<evidence type="ECO:0000313" key="2">
    <source>
        <dbReference type="EMBL" id="MDO6963728.1"/>
    </source>
</evidence>
<dbReference type="RefSeq" id="WP_304375641.1">
    <property type="nucleotide sequence ID" value="NZ_JAUOZU010000006.1"/>
</dbReference>
<dbReference type="GO" id="GO:0006508">
    <property type="term" value="P:proteolysis"/>
    <property type="evidence" value="ECO:0007669"/>
    <property type="project" value="UniProtKB-KW"/>
</dbReference>
<dbReference type="InterPro" id="IPR000036">
    <property type="entry name" value="Peptidase_A26_omptin"/>
</dbReference>
<evidence type="ECO:0000256" key="1">
    <source>
        <dbReference type="SAM" id="SignalP"/>
    </source>
</evidence>
<dbReference type="EC" id="3.4.23.49" evidence="2"/>
<organism evidence="2 3">
    <name type="scientific">Rhizobium alvei</name>
    <dbReference type="NCBI Taxonomy" id="1132659"/>
    <lineage>
        <taxon>Bacteria</taxon>
        <taxon>Pseudomonadati</taxon>
        <taxon>Pseudomonadota</taxon>
        <taxon>Alphaproteobacteria</taxon>
        <taxon>Hyphomicrobiales</taxon>
        <taxon>Rhizobiaceae</taxon>
        <taxon>Rhizobium/Agrobacterium group</taxon>
        <taxon>Rhizobium</taxon>
    </lineage>
</organism>
<dbReference type="EMBL" id="JAUOZU010000006">
    <property type="protein sequence ID" value="MDO6963728.1"/>
    <property type="molecule type" value="Genomic_DNA"/>
</dbReference>
<sequence>MTGRRFALFTAGFIVSVTPAAAADMVLQSVDGAVTFSGSYGITSLRANEFVYEGKAKVSQLIWKSDWVQTVTGDVAIDLEKDFYVRIKATAGFAGDGFMTDYDWFYIGRPWSHRSQHPDTRLNHYFTGDIELGRTVLERGGTEIGLGAGVSYTDVKWAAYGGSYIYSDTGWRADRGDFPDGEKGISYRQQWPAPFLAANFTHSQGRWSLTGGLKAGLAFDAKGTDDHWMRDLRFIDHYFTTPTVGLDASIGYALRDNIQLYASGSFDHMARVKADTRMIDTVTGDKSWFRNGAGGDFTSATISFGLKGRF</sequence>
<reference evidence="2" key="2">
    <citation type="submission" date="2023-07" db="EMBL/GenBank/DDBJ databases">
        <authorList>
            <person name="Shen H."/>
        </authorList>
    </citation>
    <scope>NUCLEOTIDE SEQUENCE</scope>
    <source>
        <strain evidence="2">TNR-22</strain>
    </source>
</reference>
<dbReference type="Gene3D" id="2.40.128.90">
    <property type="entry name" value="OMPT-like"/>
    <property type="match status" value="1"/>
</dbReference>
<dbReference type="PIRSF" id="PIRSF001522">
    <property type="entry name" value="Peptidase_A26"/>
    <property type="match status" value="1"/>
</dbReference>
<dbReference type="Proteomes" id="UP001174932">
    <property type="component" value="Unassembled WGS sequence"/>
</dbReference>
<keyword evidence="2" id="KW-0378">Hydrolase</keyword>
<feature type="chain" id="PRO_5047138857" evidence="1">
    <location>
        <begin position="23"/>
        <end position="310"/>
    </location>
</feature>
<comment type="caution">
    <text evidence="2">The sequence shown here is derived from an EMBL/GenBank/DDBJ whole genome shotgun (WGS) entry which is preliminary data.</text>
</comment>
<dbReference type="SUPFAM" id="SSF69917">
    <property type="entry name" value="OMPT-like"/>
    <property type="match status" value="1"/>
</dbReference>
<evidence type="ECO:0000313" key="3">
    <source>
        <dbReference type="Proteomes" id="UP001174932"/>
    </source>
</evidence>
<gene>
    <name evidence="2" type="ORF">Q4481_07145</name>
</gene>
<dbReference type="InterPro" id="IPR053724">
    <property type="entry name" value="OMP_A26_sf"/>
</dbReference>
<reference evidence="2" key="1">
    <citation type="journal article" date="2015" name="Int. J. Syst. Evol. Microbiol.">
        <title>Rhizobium alvei sp. nov., isolated from a freshwater river.</title>
        <authorList>
            <person name="Sheu S.Y."/>
            <person name="Huang H.W."/>
            <person name="Young C.C."/>
            <person name="Chen W.M."/>
        </authorList>
    </citation>
    <scope>NUCLEOTIDE SEQUENCE</scope>
    <source>
        <strain evidence="2">TNR-22</strain>
    </source>
</reference>
<name>A0ABT8YK46_9HYPH</name>
<dbReference type="GO" id="GO:0004190">
    <property type="term" value="F:aspartic-type endopeptidase activity"/>
    <property type="evidence" value="ECO:0007669"/>
    <property type="project" value="UniProtKB-EC"/>
</dbReference>